<name>A0A9Y2AJH8_9FIRM</name>
<dbReference type="EMBL" id="CP120678">
    <property type="protein sequence ID" value="WIW70575.1"/>
    <property type="molecule type" value="Genomic_DNA"/>
</dbReference>
<dbReference type="AlphaFoldDB" id="A0A9Y2AJH8"/>
<feature type="domain" description="4Fe-4S ferredoxin-type" evidence="4">
    <location>
        <begin position="33"/>
        <end position="63"/>
    </location>
</feature>
<dbReference type="PROSITE" id="PS00198">
    <property type="entry name" value="4FE4S_FER_1"/>
    <property type="match status" value="1"/>
</dbReference>
<proteinExistence type="predicted"/>
<evidence type="ECO:0000313" key="5">
    <source>
        <dbReference type="EMBL" id="WIW70575.1"/>
    </source>
</evidence>
<dbReference type="PROSITE" id="PS51379">
    <property type="entry name" value="4FE4S_FER_2"/>
    <property type="match status" value="2"/>
</dbReference>
<keyword evidence="1" id="KW-0479">Metal-binding</keyword>
<dbReference type="Pfam" id="PF13237">
    <property type="entry name" value="Fer4_10"/>
    <property type="match status" value="1"/>
</dbReference>
<gene>
    <name evidence="5" type="ORF">P3F81_11920</name>
</gene>
<dbReference type="GO" id="GO:0051536">
    <property type="term" value="F:iron-sulfur cluster binding"/>
    <property type="evidence" value="ECO:0007669"/>
    <property type="project" value="UniProtKB-KW"/>
</dbReference>
<evidence type="ECO:0000256" key="1">
    <source>
        <dbReference type="ARBA" id="ARBA00022723"/>
    </source>
</evidence>
<evidence type="ECO:0000256" key="3">
    <source>
        <dbReference type="ARBA" id="ARBA00023014"/>
    </source>
</evidence>
<protein>
    <submittedName>
        <fullName evidence="5">4Fe-4S binding protein</fullName>
    </submittedName>
</protein>
<feature type="domain" description="4Fe-4S ferredoxin-type" evidence="4">
    <location>
        <begin position="3"/>
        <end position="32"/>
    </location>
</feature>
<dbReference type="Gene3D" id="3.30.70.20">
    <property type="match status" value="1"/>
</dbReference>
<keyword evidence="6" id="KW-1185">Reference proteome</keyword>
<dbReference type="PANTHER" id="PTHR43122:SF1">
    <property type="entry name" value="IRON-SULFUR-BINDING PROTEIN"/>
    <property type="match status" value="1"/>
</dbReference>
<accession>A0A9Y2AJH8</accession>
<evidence type="ECO:0000256" key="2">
    <source>
        <dbReference type="ARBA" id="ARBA00023004"/>
    </source>
</evidence>
<dbReference type="InterPro" id="IPR017896">
    <property type="entry name" value="4Fe4S_Fe-S-bd"/>
</dbReference>
<dbReference type="PANTHER" id="PTHR43122">
    <property type="entry name" value="FERREDOXIN SUBUNIT OF PYRUVATE:FLAVODOXIN OXIDOREDUCTASE-RELATED"/>
    <property type="match status" value="1"/>
</dbReference>
<dbReference type="GO" id="GO:0046872">
    <property type="term" value="F:metal ion binding"/>
    <property type="evidence" value="ECO:0007669"/>
    <property type="project" value="UniProtKB-KW"/>
</dbReference>
<dbReference type="SUPFAM" id="SSF54862">
    <property type="entry name" value="4Fe-4S ferredoxins"/>
    <property type="match status" value="1"/>
</dbReference>
<sequence>MSVSITIKEARCKGCKICVTFCPKAVLALDTLGKVQVVNAEACIACGLCELRCPDYAIYIDKKVNANE</sequence>
<dbReference type="InterPro" id="IPR017900">
    <property type="entry name" value="4Fe4S_Fe_S_CS"/>
</dbReference>
<dbReference type="Proteomes" id="UP001243623">
    <property type="component" value="Chromosome"/>
</dbReference>
<evidence type="ECO:0000259" key="4">
    <source>
        <dbReference type="PROSITE" id="PS51379"/>
    </source>
</evidence>
<evidence type="ECO:0000313" key="6">
    <source>
        <dbReference type="Proteomes" id="UP001243623"/>
    </source>
</evidence>
<dbReference type="KEGG" id="sgbi:P3F81_11920"/>
<reference evidence="5" key="1">
    <citation type="submission" date="2023-03" db="EMBL/GenBank/DDBJ databases">
        <title>Selenobaculum gbiensis gen. nov. sp. nov., a new bacterium isolated from the gut microbiota of IBD patient.</title>
        <authorList>
            <person name="Yeo S."/>
            <person name="Park H."/>
            <person name="Huh C.S."/>
        </authorList>
    </citation>
    <scope>NUCLEOTIDE SEQUENCE</scope>
    <source>
        <strain evidence="5">ICN-92133</strain>
    </source>
</reference>
<keyword evidence="2" id="KW-0408">Iron</keyword>
<dbReference type="RefSeq" id="WP_147669560.1">
    <property type="nucleotide sequence ID" value="NZ_CP120678.1"/>
</dbReference>
<organism evidence="5 6">
    <name type="scientific">Selenobaculum gibii</name>
    <dbReference type="NCBI Taxonomy" id="3054208"/>
    <lineage>
        <taxon>Bacteria</taxon>
        <taxon>Bacillati</taxon>
        <taxon>Bacillota</taxon>
        <taxon>Negativicutes</taxon>
        <taxon>Selenomonadales</taxon>
        <taxon>Selenomonadaceae</taxon>
        <taxon>Selenobaculum</taxon>
    </lineage>
</organism>
<keyword evidence="3" id="KW-0411">Iron-sulfur</keyword>